<evidence type="ECO:0000313" key="1">
    <source>
        <dbReference type="EMBL" id="EFN68396.1"/>
    </source>
</evidence>
<keyword evidence="2" id="KW-1185">Reference proteome</keyword>
<sequence length="94" mass="10711">MISRVASVACFDFTSSCVRRQVDRCIQGLIAALGRRLSSLSRPQISSSGHQQRSAAHGVKGRFPFHEEQSKWWFRTTRVMWCCRQTSARIVVIV</sequence>
<dbReference type="EMBL" id="GL438820">
    <property type="protein sequence ID" value="EFN68396.1"/>
    <property type="molecule type" value="Genomic_DNA"/>
</dbReference>
<dbReference type="InParanoid" id="E2ADN4"/>
<accession>E2ADN4</accession>
<name>E2ADN4_CAMFO</name>
<reference evidence="1 2" key="1">
    <citation type="journal article" date="2010" name="Science">
        <title>Genomic comparison of the ants Camponotus floridanus and Harpegnathos saltator.</title>
        <authorList>
            <person name="Bonasio R."/>
            <person name="Zhang G."/>
            <person name="Ye C."/>
            <person name="Mutti N.S."/>
            <person name="Fang X."/>
            <person name="Qin N."/>
            <person name="Donahue G."/>
            <person name="Yang P."/>
            <person name="Li Q."/>
            <person name="Li C."/>
            <person name="Zhang P."/>
            <person name="Huang Z."/>
            <person name="Berger S.L."/>
            <person name="Reinberg D."/>
            <person name="Wang J."/>
            <person name="Liebig J."/>
        </authorList>
    </citation>
    <scope>NUCLEOTIDE SEQUENCE [LARGE SCALE GENOMIC DNA]</scope>
    <source>
        <strain evidence="2">C129</strain>
    </source>
</reference>
<organism evidence="2">
    <name type="scientific">Camponotus floridanus</name>
    <name type="common">Florida carpenter ant</name>
    <dbReference type="NCBI Taxonomy" id="104421"/>
    <lineage>
        <taxon>Eukaryota</taxon>
        <taxon>Metazoa</taxon>
        <taxon>Ecdysozoa</taxon>
        <taxon>Arthropoda</taxon>
        <taxon>Hexapoda</taxon>
        <taxon>Insecta</taxon>
        <taxon>Pterygota</taxon>
        <taxon>Neoptera</taxon>
        <taxon>Endopterygota</taxon>
        <taxon>Hymenoptera</taxon>
        <taxon>Apocrita</taxon>
        <taxon>Aculeata</taxon>
        <taxon>Formicoidea</taxon>
        <taxon>Formicidae</taxon>
        <taxon>Formicinae</taxon>
        <taxon>Camponotus</taxon>
    </lineage>
</organism>
<dbReference type="AlphaFoldDB" id="E2ADN4"/>
<evidence type="ECO:0000313" key="2">
    <source>
        <dbReference type="Proteomes" id="UP000000311"/>
    </source>
</evidence>
<gene>
    <name evidence="1" type="ORF">EAG_10369</name>
</gene>
<proteinExistence type="predicted"/>
<protein>
    <submittedName>
        <fullName evidence="1">Uncharacterized protein</fullName>
    </submittedName>
</protein>
<dbReference type="Proteomes" id="UP000000311">
    <property type="component" value="Unassembled WGS sequence"/>
</dbReference>